<dbReference type="Gene3D" id="1.20.1290.30">
    <property type="match status" value="1"/>
</dbReference>
<evidence type="ECO:0000313" key="1">
    <source>
        <dbReference type="EMBL" id="MFC3961363.1"/>
    </source>
</evidence>
<organism evidence="1 2">
    <name type="scientific">Nocardia jiangsuensis</name>
    <dbReference type="NCBI Taxonomy" id="1691563"/>
    <lineage>
        <taxon>Bacteria</taxon>
        <taxon>Bacillati</taxon>
        <taxon>Actinomycetota</taxon>
        <taxon>Actinomycetes</taxon>
        <taxon>Mycobacteriales</taxon>
        <taxon>Nocardiaceae</taxon>
        <taxon>Nocardia</taxon>
    </lineage>
</organism>
<reference evidence="2" key="1">
    <citation type="journal article" date="2019" name="Int. J. Syst. Evol. Microbiol.">
        <title>The Global Catalogue of Microorganisms (GCM) 10K type strain sequencing project: providing services to taxonomists for standard genome sequencing and annotation.</title>
        <authorList>
            <consortium name="The Broad Institute Genomics Platform"/>
            <consortium name="The Broad Institute Genome Sequencing Center for Infectious Disease"/>
            <person name="Wu L."/>
            <person name="Ma J."/>
        </authorList>
    </citation>
    <scope>NUCLEOTIDE SEQUENCE [LARGE SCALE GENOMIC DNA]</scope>
    <source>
        <strain evidence="2">CGMCC 4.7330</strain>
    </source>
</reference>
<sequence length="228" mass="23997">MVADAIAWVLHASREFGGIPLVLVADEARVRTSAWLRAFVADARLPVATAPAPDRNWHGGVVLAAWPQAEQLATIAADPRTRGLCVVPDDIAEVGVWAEAAHPYLLGAEAAPECPPALDPVIAEALTTLGGLVNPSGTLAGLQSRRDAVALLVIAHEGGHRCTREQLYGWCLAHGWSQRAARRLAALAAHVAAGRRPAAPAGPFRSDILGLWRDRAATRPHGCPCVDG</sequence>
<gene>
    <name evidence="1" type="ORF">ACFO0B_05100</name>
</gene>
<dbReference type="RefSeq" id="WP_378611111.1">
    <property type="nucleotide sequence ID" value="NZ_JBHSAX010000004.1"/>
</dbReference>
<evidence type="ECO:0000313" key="2">
    <source>
        <dbReference type="Proteomes" id="UP001595696"/>
    </source>
</evidence>
<proteinExistence type="predicted"/>
<name>A0ABV8DMS7_9NOCA</name>
<dbReference type="EMBL" id="JBHSAX010000004">
    <property type="protein sequence ID" value="MFC3961363.1"/>
    <property type="molecule type" value="Genomic_DNA"/>
</dbReference>
<protein>
    <recommendedName>
        <fullName evidence="3">ANTAR domain-containing protein</fullName>
    </recommendedName>
</protein>
<comment type="caution">
    <text evidence="1">The sequence shown here is derived from an EMBL/GenBank/DDBJ whole genome shotgun (WGS) entry which is preliminary data.</text>
</comment>
<keyword evidence="2" id="KW-1185">Reference proteome</keyword>
<dbReference type="Proteomes" id="UP001595696">
    <property type="component" value="Unassembled WGS sequence"/>
</dbReference>
<accession>A0ABV8DMS7</accession>
<evidence type="ECO:0008006" key="3">
    <source>
        <dbReference type="Google" id="ProtNLM"/>
    </source>
</evidence>
<dbReference type="InterPro" id="IPR037210">
    <property type="entry name" value="YoaC-like_sf"/>
</dbReference>